<evidence type="ECO:0000313" key="9">
    <source>
        <dbReference type="EMBL" id="TQV82522.1"/>
    </source>
</evidence>
<dbReference type="EC" id="5.2.1.8" evidence="7"/>
<keyword evidence="4 6" id="KW-0697">Rotamase</keyword>
<name>A0A545TZ74_9GAMM</name>
<dbReference type="Pfam" id="PF01346">
    <property type="entry name" value="FKBP_N"/>
    <property type="match status" value="1"/>
</dbReference>
<dbReference type="Gene3D" id="3.10.50.40">
    <property type="match status" value="1"/>
</dbReference>
<protein>
    <recommendedName>
        <fullName evidence="7">Peptidyl-prolyl cis-trans isomerase</fullName>
        <ecNumber evidence="7">5.2.1.8</ecNumber>
    </recommendedName>
</protein>
<dbReference type="InterPro" id="IPR036944">
    <property type="entry name" value="PPIase_FKBP_N_sf"/>
</dbReference>
<dbReference type="InterPro" id="IPR000774">
    <property type="entry name" value="PPIase_FKBP_N"/>
</dbReference>
<dbReference type="GO" id="GO:0006457">
    <property type="term" value="P:protein folding"/>
    <property type="evidence" value="ECO:0007669"/>
    <property type="project" value="InterPro"/>
</dbReference>
<dbReference type="InterPro" id="IPR001179">
    <property type="entry name" value="PPIase_FKBP_dom"/>
</dbReference>
<evidence type="ECO:0000313" key="10">
    <source>
        <dbReference type="Proteomes" id="UP000319732"/>
    </source>
</evidence>
<dbReference type="AlphaFoldDB" id="A0A545TZ74"/>
<organism evidence="9 10">
    <name type="scientific">Exilibacterium tricleocarpae</name>
    <dbReference type="NCBI Taxonomy" id="2591008"/>
    <lineage>
        <taxon>Bacteria</taxon>
        <taxon>Pseudomonadati</taxon>
        <taxon>Pseudomonadota</taxon>
        <taxon>Gammaproteobacteria</taxon>
        <taxon>Cellvibrionales</taxon>
        <taxon>Cellvibrionaceae</taxon>
        <taxon>Exilibacterium</taxon>
    </lineage>
</organism>
<evidence type="ECO:0000256" key="6">
    <source>
        <dbReference type="PROSITE-ProRule" id="PRU00277"/>
    </source>
</evidence>
<dbReference type="Pfam" id="PF00254">
    <property type="entry name" value="FKBP_C"/>
    <property type="match status" value="1"/>
</dbReference>
<dbReference type="EMBL" id="VHSG01000007">
    <property type="protein sequence ID" value="TQV82522.1"/>
    <property type="molecule type" value="Genomic_DNA"/>
</dbReference>
<dbReference type="Proteomes" id="UP000319732">
    <property type="component" value="Unassembled WGS sequence"/>
</dbReference>
<dbReference type="PROSITE" id="PS51257">
    <property type="entry name" value="PROKAR_LIPOPROTEIN"/>
    <property type="match status" value="1"/>
</dbReference>
<gene>
    <name evidence="9" type="ORF">FKG94_07245</name>
</gene>
<evidence type="ECO:0000256" key="5">
    <source>
        <dbReference type="ARBA" id="ARBA00023235"/>
    </source>
</evidence>
<comment type="catalytic activity">
    <reaction evidence="1 6 7">
        <text>[protein]-peptidylproline (omega=180) = [protein]-peptidylproline (omega=0)</text>
        <dbReference type="Rhea" id="RHEA:16237"/>
        <dbReference type="Rhea" id="RHEA-COMP:10747"/>
        <dbReference type="Rhea" id="RHEA-COMP:10748"/>
        <dbReference type="ChEBI" id="CHEBI:83833"/>
        <dbReference type="ChEBI" id="CHEBI:83834"/>
        <dbReference type="EC" id="5.2.1.8"/>
    </reaction>
</comment>
<dbReference type="SUPFAM" id="SSF54534">
    <property type="entry name" value="FKBP-like"/>
    <property type="match status" value="1"/>
</dbReference>
<keyword evidence="5 6" id="KW-0413">Isomerase</keyword>
<comment type="caution">
    <text evidence="9">The sequence shown here is derived from an EMBL/GenBank/DDBJ whole genome shotgun (WGS) entry which is preliminary data.</text>
</comment>
<proteinExistence type="inferred from homology"/>
<reference evidence="9 10" key="1">
    <citation type="submission" date="2019-06" db="EMBL/GenBank/DDBJ databases">
        <title>Whole genome sequence for Cellvibrionaceae sp. R142.</title>
        <authorList>
            <person name="Wang G."/>
        </authorList>
    </citation>
    <scope>NUCLEOTIDE SEQUENCE [LARGE SCALE GENOMIC DNA]</scope>
    <source>
        <strain evidence="9 10">R142</strain>
    </source>
</reference>
<evidence type="ECO:0000256" key="1">
    <source>
        <dbReference type="ARBA" id="ARBA00000971"/>
    </source>
</evidence>
<sequence>MKSLIITSLLASALVVTGCGQESQKSEATEETAAPGATSGAPALESLEQRISYVFGYNIGQQLKRDNIEVDVDVLTQAIREAVDGKDARLSAEETELAMKTFQEQQQAKREEAVKVVADANKKEGEAFLATNKEKEGVVTTASGLQYKVITPGTGPSPKASDKVSVHYRGTLIDGTEFDSSYRRGQPVSFQVEGVIAGWTEALQLMKEGAKWELYIPSDLAYGSGGTGGQIGPNATLIFEVELLEASSAEG</sequence>
<dbReference type="Gene3D" id="1.10.287.460">
    <property type="entry name" value="Peptidyl-prolyl cis-trans isomerase, FKBP-type, N-terminal domain"/>
    <property type="match status" value="1"/>
</dbReference>
<evidence type="ECO:0000256" key="2">
    <source>
        <dbReference type="ARBA" id="ARBA00006577"/>
    </source>
</evidence>
<dbReference type="OrthoDB" id="9814548at2"/>
<accession>A0A545TZ74</accession>
<dbReference type="GO" id="GO:0003755">
    <property type="term" value="F:peptidyl-prolyl cis-trans isomerase activity"/>
    <property type="evidence" value="ECO:0007669"/>
    <property type="project" value="UniProtKB-UniRule"/>
</dbReference>
<evidence type="ECO:0000256" key="4">
    <source>
        <dbReference type="ARBA" id="ARBA00023110"/>
    </source>
</evidence>
<evidence type="ECO:0000256" key="7">
    <source>
        <dbReference type="RuleBase" id="RU003915"/>
    </source>
</evidence>
<comment type="similarity">
    <text evidence="2 7">Belongs to the FKBP-type PPIase family.</text>
</comment>
<dbReference type="RefSeq" id="WP_142903538.1">
    <property type="nucleotide sequence ID" value="NZ_ML660090.1"/>
</dbReference>
<dbReference type="NCBIfam" id="NF008602">
    <property type="entry name" value="PRK11570.1"/>
    <property type="match status" value="1"/>
</dbReference>
<dbReference type="InterPro" id="IPR046357">
    <property type="entry name" value="PPIase_dom_sf"/>
</dbReference>
<dbReference type="PANTHER" id="PTHR43811">
    <property type="entry name" value="FKBP-TYPE PEPTIDYL-PROLYL CIS-TRANS ISOMERASE FKPA"/>
    <property type="match status" value="1"/>
</dbReference>
<evidence type="ECO:0000256" key="3">
    <source>
        <dbReference type="ARBA" id="ARBA00022729"/>
    </source>
</evidence>
<evidence type="ECO:0000259" key="8">
    <source>
        <dbReference type="PROSITE" id="PS50059"/>
    </source>
</evidence>
<keyword evidence="10" id="KW-1185">Reference proteome</keyword>
<dbReference type="PANTHER" id="PTHR43811:SF19">
    <property type="entry name" value="39 KDA FK506-BINDING NUCLEAR PROTEIN"/>
    <property type="match status" value="1"/>
</dbReference>
<dbReference type="PROSITE" id="PS50059">
    <property type="entry name" value="FKBP_PPIASE"/>
    <property type="match status" value="1"/>
</dbReference>
<dbReference type="FunFam" id="3.10.50.40:FF:000045">
    <property type="entry name" value="Peptidyl-prolyl cis-trans isomerase"/>
    <property type="match status" value="1"/>
</dbReference>
<feature type="domain" description="PPIase FKBP-type" evidence="8">
    <location>
        <begin position="161"/>
        <end position="247"/>
    </location>
</feature>
<keyword evidence="3" id="KW-0732">Signal</keyword>